<dbReference type="PANTHER" id="PTHR30313:SF2">
    <property type="entry name" value="DNA PRIMASE"/>
    <property type="match status" value="1"/>
</dbReference>
<dbReference type="GO" id="GO:1990077">
    <property type="term" value="C:primosome complex"/>
    <property type="evidence" value="ECO:0007669"/>
    <property type="project" value="UniProtKB-KW"/>
</dbReference>
<dbReference type="Proteomes" id="UP000295658">
    <property type="component" value="Unassembled WGS sequence"/>
</dbReference>
<keyword evidence="3 12" id="KW-0808">Transferase</keyword>
<dbReference type="Gene3D" id="6.10.140.360">
    <property type="match status" value="1"/>
</dbReference>
<evidence type="ECO:0000313" key="16">
    <source>
        <dbReference type="EMBL" id="TCL48849.1"/>
    </source>
</evidence>
<dbReference type="FunFam" id="3.90.580.10:FF:000001">
    <property type="entry name" value="DNA primase"/>
    <property type="match status" value="1"/>
</dbReference>
<dbReference type="SUPFAM" id="SSF56731">
    <property type="entry name" value="DNA primase core"/>
    <property type="match status" value="1"/>
</dbReference>
<dbReference type="InterPro" id="IPR013264">
    <property type="entry name" value="DNAG_N"/>
</dbReference>
<comment type="catalytic activity">
    <reaction evidence="12">
        <text>ssDNA + n NTP = ssDNA/pppN(pN)n-1 hybrid + (n-1) diphosphate.</text>
        <dbReference type="EC" id="2.7.7.101"/>
    </reaction>
</comment>
<keyword evidence="11 12" id="KW-0804">Transcription</keyword>
<dbReference type="GO" id="GO:0008270">
    <property type="term" value="F:zinc ion binding"/>
    <property type="evidence" value="ECO:0007669"/>
    <property type="project" value="UniProtKB-UniRule"/>
</dbReference>
<dbReference type="SUPFAM" id="SSF48024">
    <property type="entry name" value="N-terminal domain of DnaB helicase"/>
    <property type="match status" value="1"/>
</dbReference>
<keyword evidence="8 12" id="KW-0862">Zinc</keyword>
<dbReference type="EMBL" id="SLUL01000008">
    <property type="protein sequence ID" value="TCL48849.1"/>
    <property type="molecule type" value="Genomic_DNA"/>
</dbReference>
<dbReference type="Gene3D" id="3.90.980.10">
    <property type="entry name" value="DNA primase, catalytic core, N-terminal domain"/>
    <property type="match status" value="1"/>
</dbReference>
<dbReference type="InterPro" id="IPR036185">
    <property type="entry name" value="DNA_heli_DnaB-like_N_sf"/>
</dbReference>
<dbReference type="SMART" id="SM00493">
    <property type="entry name" value="TOPRIM"/>
    <property type="match status" value="1"/>
</dbReference>
<dbReference type="Pfam" id="PF08275">
    <property type="entry name" value="DNAG_N"/>
    <property type="match status" value="1"/>
</dbReference>
<evidence type="ECO:0000256" key="1">
    <source>
        <dbReference type="ARBA" id="ARBA00022478"/>
    </source>
</evidence>
<dbReference type="CDD" id="cd03364">
    <property type="entry name" value="TOPRIM_DnaG_primases"/>
    <property type="match status" value="1"/>
</dbReference>
<dbReference type="Gene3D" id="1.10.860.10">
    <property type="entry name" value="DNAb Helicase, Chain A"/>
    <property type="match status" value="1"/>
</dbReference>
<comment type="similarity">
    <text evidence="12 13">Belongs to the DnaG primase family.</text>
</comment>
<comment type="caution">
    <text evidence="16">The sequence shown here is derived from an EMBL/GenBank/DDBJ whole genome shotgun (WGS) entry which is preliminary data.</text>
</comment>
<keyword evidence="2 12" id="KW-0639">Primosome</keyword>
<accession>A0A4R1QD01</accession>
<dbReference type="GO" id="GO:0003899">
    <property type="term" value="F:DNA-directed RNA polymerase activity"/>
    <property type="evidence" value="ECO:0007669"/>
    <property type="project" value="UniProtKB-UniRule"/>
</dbReference>
<proteinExistence type="inferred from homology"/>
<dbReference type="InterPro" id="IPR019475">
    <property type="entry name" value="DNA_primase_DnaB-bd"/>
</dbReference>
<keyword evidence="17" id="KW-1185">Reference proteome</keyword>
<dbReference type="RefSeq" id="WP_132948647.1">
    <property type="nucleotide sequence ID" value="NZ_BSVG01000001.1"/>
</dbReference>
<dbReference type="SMART" id="SM00400">
    <property type="entry name" value="ZnF_CHCC"/>
    <property type="match status" value="1"/>
</dbReference>
<dbReference type="InterPro" id="IPR034151">
    <property type="entry name" value="TOPRIM_DnaG_bac"/>
</dbReference>
<evidence type="ECO:0000256" key="9">
    <source>
        <dbReference type="ARBA" id="ARBA00022842"/>
    </source>
</evidence>
<keyword evidence="7 12" id="KW-0863">Zinc-finger</keyword>
<dbReference type="GO" id="GO:0005737">
    <property type="term" value="C:cytoplasm"/>
    <property type="evidence" value="ECO:0007669"/>
    <property type="project" value="TreeGrafter"/>
</dbReference>
<dbReference type="GO" id="GO:0003677">
    <property type="term" value="F:DNA binding"/>
    <property type="evidence" value="ECO:0007669"/>
    <property type="project" value="UniProtKB-KW"/>
</dbReference>
<dbReference type="InterPro" id="IPR002694">
    <property type="entry name" value="Znf_CHC2"/>
</dbReference>
<keyword evidence="9" id="KW-0460">Magnesium</keyword>
<keyword evidence="5 12" id="KW-0235">DNA replication</keyword>
<evidence type="ECO:0000256" key="11">
    <source>
        <dbReference type="ARBA" id="ARBA00023163"/>
    </source>
</evidence>
<dbReference type="InterPro" id="IPR016136">
    <property type="entry name" value="DNA_helicase_N/primase_C"/>
</dbReference>
<dbReference type="PANTHER" id="PTHR30313">
    <property type="entry name" value="DNA PRIMASE"/>
    <property type="match status" value="1"/>
</dbReference>
<dbReference type="GO" id="GO:0005524">
    <property type="term" value="F:ATP binding"/>
    <property type="evidence" value="ECO:0007669"/>
    <property type="project" value="InterPro"/>
</dbReference>
<protein>
    <recommendedName>
        <fullName evidence="12 13">DNA primase</fullName>
        <ecNumber evidence="12">2.7.7.101</ecNumber>
    </recommendedName>
</protein>
<evidence type="ECO:0000256" key="6">
    <source>
        <dbReference type="ARBA" id="ARBA00022723"/>
    </source>
</evidence>
<evidence type="ECO:0000256" key="2">
    <source>
        <dbReference type="ARBA" id="ARBA00022515"/>
    </source>
</evidence>
<dbReference type="GO" id="GO:0006269">
    <property type="term" value="P:DNA replication, synthesis of primer"/>
    <property type="evidence" value="ECO:0007669"/>
    <property type="project" value="UniProtKB-UniRule"/>
</dbReference>
<evidence type="ECO:0000256" key="12">
    <source>
        <dbReference type="HAMAP-Rule" id="MF_00974"/>
    </source>
</evidence>
<gene>
    <name evidence="12" type="primary">dnaG</name>
    <name evidence="16" type="ORF">EDD69_108107</name>
</gene>
<dbReference type="EC" id="2.7.7.101" evidence="12"/>
<dbReference type="GO" id="GO:0000428">
    <property type="term" value="C:DNA-directed RNA polymerase complex"/>
    <property type="evidence" value="ECO:0007669"/>
    <property type="project" value="UniProtKB-KW"/>
</dbReference>
<evidence type="ECO:0000256" key="13">
    <source>
        <dbReference type="PIRNR" id="PIRNR002811"/>
    </source>
</evidence>
<evidence type="ECO:0000256" key="8">
    <source>
        <dbReference type="ARBA" id="ARBA00022833"/>
    </source>
</evidence>
<dbReference type="FunFam" id="3.90.980.10:FF:000001">
    <property type="entry name" value="DNA primase"/>
    <property type="match status" value="1"/>
</dbReference>
<keyword evidence="4 12" id="KW-0548">Nucleotidyltransferase</keyword>
<reference evidence="16 17" key="1">
    <citation type="submission" date="2019-03" db="EMBL/GenBank/DDBJ databases">
        <title>Genomic Encyclopedia of Type Strains, Phase IV (KMG-IV): sequencing the most valuable type-strain genomes for metagenomic binning, comparative biology and taxonomic classification.</title>
        <authorList>
            <person name="Goeker M."/>
        </authorList>
    </citation>
    <scope>NUCLEOTIDE SEQUENCE [LARGE SCALE GENOMIC DNA]</scope>
    <source>
        <strain evidence="16 17">DSM 24979</strain>
    </source>
</reference>
<dbReference type="InterPro" id="IPR030846">
    <property type="entry name" value="DnaG_bac"/>
</dbReference>
<dbReference type="Gene3D" id="3.90.580.10">
    <property type="entry name" value="Zinc finger, CHC2-type domain"/>
    <property type="match status" value="1"/>
</dbReference>
<evidence type="ECO:0000256" key="5">
    <source>
        <dbReference type="ARBA" id="ARBA00022705"/>
    </source>
</evidence>
<dbReference type="InterPro" id="IPR050219">
    <property type="entry name" value="DnaG_primase"/>
</dbReference>
<dbReference type="InterPro" id="IPR036977">
    <property type="entry name" value="DNA_primase_Znf_CHC2"/>
</dbReference>
<evidence type="ECO:0000259" key="15">
    <source>
        <dbReference type="PROSITE" id="PS50880"/>
    </source>
</evidence>
<comment type="cofactor">
    <cofactor evidence="12 13 14">
        <name>Zn(2+)</name>
        <dbReference type="ChEBI" id="CHEBI:29105"/>
    </cofactor>
    <text evidence="12 13 14">Binds 1 zinc ion per monomer.</text>
</comment>
<sequence>MGYRIPEETIESIRRSVDIVEIVSEYVQLKKQGRNYFGLCPFHGEKTPSFSVSPEKQIYHCFGCGAGGNVFSFLMEMEGLTFIEAVKRLAPKANIDLSHIDDRPTANGTETAAMIAAHNLLKKFYHHLLIHTKEGQVALDYLLSRGFTREIIDQFEIGYALNSWDAATKFLASKGFSLQLMEKAGLVSKKEEDGSYFDRFRNRIMFPIHNHQGETVAFSGRIVGSGEPKYVNSPETSIFNKRKILYHFHEARLHIRQKQQAVLFEGFADVIAAVRAGIHHAVATMGTALSEEQARTIRRNAESVIICYDGDRAGVDATLRAAEMLAEAGCYVKVATMPEGLDPDDYVRQYGPERFKADVIDASISLTAFKLNYLKKGRNLQDESERLRYIEDAVKEISQLNNAIEVDHYLRQLANEFSISFDVLREQIKSYERTRKKAQKKIEIPRPVANTKLLPAFHNAERMLIAHMLRDKEIALTVQNAIQGAFNIEEHRAIVAYLYAFYEEGNEPDVSSFIERLPDSHLKGVATELSMLLINEHVSEAELRDYIQCVLNYPKWQMLKQKEEQLREAERQKDYKQAAMIASEILMIKKSLHSISSSFGRRGIDG</sequence>
<comment type="function">
    <text evidence="12 13">RNA polymerase that catalyzes the synthesis of short RNA molecules used as primers for DNA polymerase during DNA replication.</text>
</comment>
<evidence type="ECO:0000256" key="10">
    <source>
        <dbReference type="ARBA" id="ARBA00023125"/>
    </source>
</evidence>
<dbReference type="AlphaFoldDB" id="A0A4R1QD01"/>
<comment type="subunit">
    <text evidence="12">Monomer. Interacts with DnaB.</text>
</comment>
<dbReference type="PIRSF" id="PIRSF002811">
    <property type="entry name" value="DnaG"/>
    <property type="match status" value="1"/>
</dbReference>
<feature type="domain" description="Toprim" evidence="15">
    <location>
        <begin position="259"/>
        <end position="340"/>
    </location>
</feature>
<dbReference type="InterPro" id="IPR007693">
    <property type="entry name" value="DNA_helicase_DnaB-like_N"/>
</dbReference>
<comment type="domain">
    <text evidence="12">Contains an N-terminal zinc-binding domain, a central core domain that contains the primase activity, and a C-terminal DnaB-binding domain.</text>
</comment>
<dbReference type="Pfam" id="PF13155">
    <property type="entry name" value="Toprim_2"/>
    <property type="match status" value="1"/>
</dbReference>
<dbReference type="Pfam" id="PF10410">
    <property type="entry name" value="DnaB_bind"/>
    <property type="match status" value="1"/>
</dbReference>
<evidence type="ECO:0000256" key="14">
    <source>
        <dbReference type="PIRSR" id="PIRSR002811-1"/>
    </source>
</evidence>
<dbReference type="PROSITE" id="PS50880">
    <property type="entry name" value="TOPRIM"/>
    <property type="match status" value="1"/>
</dbReference>
<evidence type="ECO:0000313" key="17">
    <source>
        <dbReference type="Proteomes" id="UP000295658"/>
    </source>
</evidence>
<evidence type="ECO:0000256" key="4">
    <source>
        <dbReference type="ARBA" id="ARBA00022695"/>
    </source>
</evidence>
<organism evidence="16 17">
    <name type="scientific">Thermolongibacillus altinsuensis</name>
    <dbReference type="NCBI Taxonomy" id="575256"/>
    <lineage>
        <taxon>Bacteria</taxon>
        <taxon>Bacillati</taxon>
        <taxon>Bacillota</taxon>
        <taxon>Bacilli</taxon>
        <taxon>Bacillales</taxon>
        <taxon>Anoxybacillaceae</taxon>
        <taxon>Thermolongibacillus</taxon>
    </lineage>
</organism>
<dbReference type="OrthoDB" id="9803773at2"/>
<keyword evidence="6 12" id="KW-0479">Metal-binding</keyword>
<keyword evidence="1 12" id="KW-0240">DNA-directed RNA polymerase</keyword>
<dbReference type="InterPro" id="IPR037068">
    <property type="entry name" value="DNA_primase_core_N_sf"/>
</dbReference>
<dbReference type="InterPro" id="IPR006295">
    <property type="entry name" value="DNA_primase_DnaG"/>
</dbReference>
<dbReference type="Gene3D" id="3.40.1360.10">
    <property type="match status" value="1"/>
</dbReference>
<keyword evidence="10 12" id="KW-0238">DNA-binding</keyword>
<dbReference type="SUPFAM" id="SSF57783">
    <property type="entry name" value="Zinc beta-ribbon"/>
    <property type="match status" value="1"/>
</dbReference>
<dbReference type="GO" id="GO:0003678">
    <property type="term" value="F:DNA helicase activity"/>
    <property type="evidence" value="ECO:0007669"/>
    <property type="project" value="InterPro"/>
</dbReference>
<dbReference type="NCBIfam" id="TIGR01391">
    <property type="entry name" value="dnaG"/>
    <property type="match status" value="1"/>
</dbReference>
<feature type="zinc finger region" description="CHC2-type" evidence="12 14">
    <location>
        <begin position="40"/>
        <end position="64"/>
    </location>
</feature>
<dbReference type="HAMAP" id="MF_00974">
    <property type="entry name" value="DNA_primase_DnaG"/>
    <property type="match status" value="1"/>
</dbReference>
<dbReference type="InterPro" id="IPR006171">
    <property type="entry name" value="TOPRIM_dom"/>
</dbReference>
<dbReference type="Pfam" id="PF00772">
    <property type="entry name" value="DnaB"/>
    <property type="match status" value="1"/>
</dbReference>
<dbReference type="Pfam" id="PF01807">
    <property type="entry name" value="Zn_ribbon_DnaG"/>
    <property type="match status" value="1"/>
</dbReference>
<name>A0A4R1QD01_9BACL</name>
<evidence type="ECO:0000256" key="3">
    <source>
        <dbReference type="ARBA" id="ARBA00022679"/>
    </source>
</evidence>
<evidence type="ECO:0000256" key="7">
    <source>
        <dbReference type="ARBA" id="ARBA00022771"/>
    </source>
</evidence>